<dbReference type="Proteomes" id="UP000255108">
    <property type="component" value="Unassembled WGS sequence"/>
</dbReference>
<protein>
    <submittedName>
        <fullName evidence="1">Uncharacterized protein</fullName>
    </submittedName>
</protein>
<evidence type="ECO:0000313" key="2">
    <source>
        <dbReference type="Proteomes" id="UP000255108"/>
    </source>
</evidence>
<dbReference type="Gene3D" id="1.20.120.520">
    <property type="entry name" value="nmb1532 protein domain like"/>
    <property type="match status" value="1"/>
</dbReference>
<sequence length="110" mass="12389">MSLFSAESITFETPIAMLMACHDRVRQYAELTLKLAQYLIKEGVDSKAQDAAASILRYFDVAHRCTTKMKISICFRCSAITAMLSCKPLLHRSVQSTKHLHCFGRIYAAI</sequence>
<dbReference type="EMBL" id="UGHR01000002">
    <property type="protein sequence ID" value="STR44532.1"/>
    <property type="molecule type" value="Genomic_DNA"/>
</dbReference>
<gene>
    <name evidence="1" type="ORF">NCTC11159_03065</name>
</gene>
<evidence type="ECO:0000313" key="1">
    <source>
        <dbReference type="EMBL" id="STR44532.1"/>
    </source>
</evidence>
<name>A0A377SR73_9NEIS</name>
<proteinExistence type="predicted"/>
<accession>A0A377SR73</accession>
<reference evidence="1 2" key="1">
    <citation type="submission" date="2018-06" db="EMBL/GenBank/DDBJ databases">
        <authorList>
            <consortium name="Pathogen Informatics"/>
            <person name="Doyle S."/>
        </authorList>
    </citation>
    <scope>NUCLEOTIDE SEQUENCE [LARGE SCALE GENOMIC DNA]</scope>
    <source>
        <strain evidence="1 2">NCTC11159</strain>
    </source>
</reference>
<organism evidence="1 2">
    <name type="scientific">Iodobacter fluviatilis</name>
    <dbReference type="NCBI Taxonomy" id="537"/>
    <lineage>
        <taxon>Bacteria</taxon>
        <taxon>Pseudomonadati</taxon>
        <taxon>Pseudomonadota</taxon>
        <taxon>Betaproteobacteria</taxon>
        <taxon>Neisseriales</taxon>
        <taxon>Chitinibacteraceae</taxon>
        <taxon>Iodobacter</taxon>
    </lineage>
</organism>
<dbReference type="AlphaFoldDB" id="A0A377SR73"/>